<dbReference type="HOGENOM" id="CLU_046006_18_5_0"/>
<dbReference type="AlphaFoldDB" id="A0A081BSN5"/>
<dbReference type="InterPro" id="IPR037523">
    <property type="entry name" value="VOC_core"/>
</dbReference>
<dbReference type="InterPro" id="IPR029068">
    <property type="entry name" value="Glyas_Bleomycin-R_OHBP_Dase"/>
</dbReference>
<keyword evidence="3" id="KW-1185">Reference proteome</keyword>
<dbReference type="GO" id="GO:0051213">
    <property type="term" value="F:dioxygenase activity"/>
    <property type="evidence" value="ECO:0007669"/>
    <property type="project" value="UniProtKB-KW"/>
</dbReference>
<dbReference type="PROSITE" id="PS51819">
    <property type="entry name" value="VOC"/>
    <property type="match status" value="1"/>
</dbReference>
<evidence type="ECO:0000259" key="1">
    <source>
        <dbReference type="PROSITE" id="PS51819"/>
    </source>
</evidence>
<gene>
    <name evidence="2" type="ORF">U14_05701</name>
</gene>
<feature type="domain" description="VOC" evidence="1">
    <location>
        <begin position="20"/>
        <end position="139"/>
    </location>
</feature>
<evidence type="ECO:0000313" key="3">
    <source>
        <dbReference type="Proteomes" id="UP000030700"/>
    </source>
</evidence>
<protein>
    <submittedName>
        <fullName evidence="2">Glyoxalase/bleomycin resistance protein/dioxygenase</fullName>
    </submittedName>
</protein>
<dbReference type="Pfam" id="PF00903">
    <property type="entry name" value="Glyoxalase"/>
    <property type="match status" value="1"/>
</dbReference>
<keyword evidence="2" id="KW-0223">Dioxygenase</keyword>
<evidence type="ECO:0000313" key="2">
    <source>
        <dbReference type="EMBL" id="GAK54416.1"/>
    </source>
</evidence>
<dbReference type="InterPro" id="IPR004360">
    <property type="entry name" value="Glyas_Fos-R_dOase_dom"/>
</dbReference>
<dbReference type="Gene3D" id="3.10.180.10">
    <property type="entry name" value="2,3-Dihydroxybiphenyl 1,2-Dioxygenase, domain 1"/>
    <property type="match status" value="1"/>
</dbReference>
<reference evidence="2" key="1">
    <citation type="journal article" date="2015" name="PeerJ">
        <title>First genomic representation of candidate bacterial phylum KSB3 points to enhanced environmental sensing as a trigger of wastewater bulking.</title>
        <authorList>
            <person name="Sekiguchi Y."/>
            <person name="Ohashi A."/>
            <person name="Parks D.H."/>
            <person name="Yamauchi T."/>
            <person name="Tyson G.W."/>
            <person name="Hugenholtz P."/>
        </authorList>
    </citation>
    <scope>NUCLEOTIDE SEQUENCE [LARGE SCALE GENOMIC DNA]</scope>
</reference>
<dbReference type="EMBL" id="DF820461">
    <property type="protein sequence ID" value="GAK54416.1"/>
    <property type="molecule type" value="Genomic_DNA"/>
</dbReference>
<keyword evidence="2" id="KW-0560">Oxidoreductase</keyword>
<organism evidence="2">
    <name type="scientific">Candidatus Moduliflexus flocculans</name>
    <dbReference type="NCBI Taxonomy" id="1499966"/>
    <lineage>
        <taxon>Bacteria</taxon>
        <taxon>Candidatus Moduliflexota</taxon>
        <taxon>Candidatus Moduliflexia</taxon>
        <taxon>Candidatus Moduliflexales</taxon>
        <taxon>Candidatus Moduliflexaceae</taxon>
    </lineage>
</organism>
<dbReference type="Proteomes" id="UP000030700">
    <property type="component" value="Unassembled WGS sequence"/>
</dbReference>
<sequence>MLSVETTISAYAFQGEEIMEFCGICIITENVPRLATFYQNILHATAVGNDVHVEIATDMNSLAIYSKSAAINDMKFDLSSCWGIGNITLMFRVDDVDAEYERIKAYVSEFMTSPTTYLWGTRAFHFRDPDGNIVDFFSRIAT</sequence>
<accession>A0A081BSN5</accession>
<name>A0A081BSN5_9BACT</name>
<dbReference type="SUPFAM" id="SSF54593">
    <property type="entry name" value="Glyoxalase/Bleomycin resistance protein/Dihydroxybiphenyl dioxygenase"/>
    <property type="match status" value="1"/>
</dbReference>
<dbReference type="STRING" id="1499966.U14_05701"/>
<proteinExistence type="predicted"/>